<reference evidence="1" key="1">
    <citation type="submission" date="2021-04" db="EMBL/GenBank/DDBJ databases">
        <title>Oceanospirillales bacteria with DddD are important DMSP degraders in coastal seawater.</title>
        <authorList>
            <person name="Liu J."/>
        </authorList>
    </citation>
    <scope>NUCLEOTIDE SEQUENCE</scope>
    <source>
        <strain evidence="1">D13-1</strain>
    </source>
</reference>
<dbReference type="EMBL" id="CP073347">
    <property type="protein sequence ID" value="UTW12656.1"/>
    <property type="molecule type" value="Genomic_DNA"/>
</dbReference>
<dbReference type="Proteomes" id="UP001058461">
    <property type="component" value="Chromosome"/>
</dbReference>
<evidence type="ECO:0000313" key="2">
    <source>
        <dbReference type="Proteomes" id="UP001058461"/>
    </source>
</evidence>
<protein>
    <submittedName>
        <fullName evidence="1">Uncharacterized protein</fullName>
    </submittedName>
</protein>
<organism evidence="1 2">
    <name type="scientific">Marinobacterium rhizophilum</name>
    <dbReference type="NCBI Taxonomy" id="420402"/>
    <lineage>
        <taxon>Bacteria</taxon>
        <taxon>Pseudomonadati</taxon>
        <taxon>Pseudomonadota</taxon>
        <taxon>Gammaproteobacteria</taxon>
        <taxon>Oceanospirillales</taxon>
        <taxon>Oceanospirillaceae</taxon>
        <taxon>Marinobacterium</taxon>
    </lineage>
</organism>
<keyword evidence="2" id="KW-1185">Reference proteome</keyword>
<name>A0ABY5HL92_9GAMM</name>
<dbReference type="RefSeq" id="WP_255854767.1">
    <property type="nucleotide sequence ID" value="NZ_CP073347.1"/>
</dbReference>
<accession>A0ABY5HL92</accession>
<evidence type="ECO:0000313" key="1">
    <source>
        <dbReference type="EMBL" id="UTW12656.1"/>
    </source>
</evidence>
<proteinExistence type="predicted"/>
<gene>
    <name evidence="1" type="ORF">KDW95_02950</name>
</gene>
<sequence length="67" mass="7585">MNTPCLCCNNIEATAAPLLDLQQFSILFSQEGLCIARCNQCGDWLSNEAGHWEPLLQYQYERAHSHS</sequence>